<feature type="domain" description="Macro" evidence="1">
    <location>
        <begin position="69"/>
        <end position="257"/>
    </location>
</feature>
<dbReference type="NCBIfam" id="NF003163">
    <property type="entry name" value="PRK04143.1"/>
    <property type="match status" value="1"/>
</dbReference>
<comment type="caution">
    <text evidence="2">The sequence shown here is derived from an EMBL/GenBank/DDBJ whole genome shotgun (WGS) entry which is preliminary data.</text>
</comment>
<keyword evidence="2" id="KW-0378">Hydrolase</keyword>
<dbReference type="InterPro" id="IPR043472">
    <property type="entry name" value="Macro_dom-like"/>
</dbReference>
<dbReference type="EMBL" id="BAABJZ010000078">
    <property type="protein sequence ID" value="GAA4889153.1"/>
    <property type="molecule type" value="Genomic_DNA"/>
</dbReference>
<dbReference type="CDD" id="cd02908">
    <property type="entry name" value="Macro_OAADPr_deacetylase"/>
    <property type="match status" value="1"/>
</dbReference>
<dbReference type="SMART" id="SM00506">
    <property type="entry name" value="A1pp"/>
    <property type="match status" value="1"/>
</dbReference>
<dbReference type="Pfam" id="PF01661">
    <property type="entry name" value="Macro"/>
    <property type="match status" value="1"/>
</dbReference>
<accession>A0ABP9EZT0</accession>
<protein>
    <submittedName>
        <fullName evidence="2">Protein-ADP-ribose hydrolase</fullName>
    </submittedName>
</protein>
<sequence length="257" mass="28778">MLSQQERLLDRLLDQLLAERRERRAPEWDRQQKADVFRALCNVRPAQPAAPELLADQDAYLQLLLQARGTVAADSLTWHGGIALWQGDITRLAVDGVVNAGNDALLGCFQPLHRCIDNAIHTFAGVQLRWACQQAMQGGRLATGEVVMTDAYNLPSRHVLHTVGPIVRHGQPTEAQQQQLAACYRNCLDKAQQAGLSTLAFCCLSTGEFGYPQQAAAQIAIDTVQRWLAEERQHSLRVVFNVFTDADWRIYEQRLPQ</sequence>
<evidence type="ECO:0000259" key="1">
    <source>
        <dbReference type="PROSITE" id="PS51154"/>
    </source>
</evidence>
<dbReference type="GO" id="GO:0016787">
    <property type="term" value="F:hydrolase activity"/>
    <property type="evidence" value="ECO:0007669"/>
    <property type="project" value="UniProtKB-KW"/>
</dbReference>
<organism evidence="2 3">
    <name type="scientific">Ferrimonas pelagia</name>
    <dbReference type="NCBI Taxonomy" id="1177826"/>
    <lineage>
        <taxon>Bacteria</taxon>
        <taxon>Pseudomonadati</taxon>
        <taxon>Pseudomonadota</taxon>
        <taxon>Gammaproteobacteria</taxon>
        <taxon>Alteromonadales</taxon>
        <taxon>Ferrimonadaceae</taxon>
        <taxon>Ferrimonas</taxon>
    </lineage>
</organism>
<dbReference type="PANTHER" id="PTHR11106:SF27">
    <property type="entry name" value="MACRO DOMAIN-CONTAINING PROTEIN"/>
    <property type="match status" value="1"/>
</dbReference>
<dbReference type="PANTHER" id="PTHR11106">
    <property type="entry name" value="GANGLIOSIDE INDUCED DIFFERENTIATION ASSOCIATED PROTEIN 2-RELATED"/>
    <property type="match status" value="1"/>
</dbReference>
<dbReference type="InterPro" id="IPR002589">
    <property type="entry name" value="Macro_dom"/>
</dbReference>
<evidence type="ECO:0000313" key="3">
    <source>
        <dbReference type="Proteomes" id="UP001499988"/>
    </source>
</evidence>
<name>A0ABP9EZT0_9GAMM</name>
<dbReference type="PROSITE" id="PS51154">
    <property type="entry name" value="MACRO"/>
    <property type="match status" value="1"/>
</dbReference>
<dbReference type="SUPFAM" id="SSF52949">
    <property type="entry name" value="Macro domain-like"/>
    <property type="match status" value="1"/>
</dbReference>
<dbReference type="RefSeq" id="WP_345335547.1">
    <property type="nucleotide sequence ID" value="NZ_BAABJZ010000078.1"/>
</dbReference>
<evidence type="ECO:0000313" key="2">
    <source>
        <dbReference type="EMBL" id="GAA4889153.1"/>
    </source>
</evidence>
<reference evidence="3" key="1">
    <citation type="journal article" date="2019" name="Int. J. Syst. Evol. Microbiol.">
        <title>The Global Catalogue of Microorganisms (GCM) 10K type strain sequencing project: providing services to taxonomists for standard genome sequencing and annotation.</title>
        <authorList>
            <consortium name="The Broad Institute Genomics Platform"/>
            <consortium name="The Broad Institute Genome Sequencing Center for Infectious Disease"/>
            <person name="Wu L."/>
            <person name="Ma J."/>
        </authorList>
    </citation>
    <scope>NUCLEOTIDE SEQUENCE [LARGE SCALE GENOMIC DNA]</scope>
    <source>
        <strain evidence="3">JCM 18401</strain>
    </source>
</reference>
<dbReference type="Proteomes" id="UP001499988">
    <property type="component" value="Unassembled WGS sequence"/>
</dbReference>
<proteinExistence type="predicted"/>
<gene>
    <name evidence="2" type="ORF">GCM10023333_23080</name>
</gene>
<keyword evidence="3" id="KW-1185">Reference proteome</keyword>
<dbReference type="Gene3D" id="3.40.220.10">
    <property type="entry name" value="Leucine Aminopeptidase, subunit E, domain 1"/>
    <property type="match status" value="1"/>
</dbReference>